<dbReference type="InterPro" id="IPR011042">
    <property type="entry name" value="6-blade_b-propeller_TolB-like"/>
</dbReference>
<protein>
    <submittedName>
        <fullName evidence="3">Uncharacterized protein</fullName>
    </submittedName>
</protein>
<dbReference type="InterPro" id="IPR050952">
    <property type="entry name" value="TRIM-NHL_E3_ligases"/>
</dbReference>
<feature type="repeat" description="NHL" evidence="2">
    <location>
        <begin position="85"/>
        <end position="123"/>
    </location>
</feature>
<dbReference type="PROSITE" id="PS51125">
    <property type="entry name" value="NHL"/>
    <property type="match status" value="2"/>
</dbReference>
<organism evidence="3 4">
    <name type="scientific">Rotaria sordida</name>
    <dbReference type="NCBI Taxonomy" id="392033"/>
    <lineage>
        <taxon>Eukaryota</taxon>
        <taxon>Metazoa</taxon>
        <taxon>Spiralia</taxon>
        <taxon>Gnathifera</taxon>
        <taxon>Rotifera</taxon>
        <taxon>Eurotatoria</taxon>
        <taxon>Bdelloidea</taxon>
        <taxon>Philodinida</taxon>
        <taxon>Philodinidae</taxon>
        <taxon>Rotaria</taxon>
    </lineage>
</organism>
<gene>
    <name evidence="3" type="ORF">RFH988_LOCUS33582</name>
</gene>
<dbReference type="GO" id="GO:0008270">
    <property type="term" value="F:zinc ion binding"/>
    <property type="evidence" value="ECO:0007669"/>
    <property type="project" value="UniProtKB-KW"/>
</dbReference>
<keyword evidence="1" id="KW-0677">Repeat</keyword>
<feature type="repeat" description="NHL" evidence="2">
    <location>
        <begin position="228"/>
        <end position="265"/>
    </location>
</feature>
<dbReference type="Gene3D" id="2.120.10.30">
    <property type="entry name" value="TolB, C-terminal domain"/>
    <property type="match status" value="1"/>
</dbReference>
<evidence type="ECO:0000256" key="2">
    <source>
        <dbReference type="PROSITE-ProRule" id="PRU00504"/>
    </source>
</evidence>
<dbReference type="EMBL" id="CAJNOO010004283">
    <property type="protein sequence ID" value="CAF1375775.1"/>
    <property type="molecule type" value="Genomic_DNA"/>
</dbReference>
<proteinExistence type="predicted"/>
<comment type="caution">
    <text evidence="3">The sequence shown here is derived from an EMBL/GenBank/DDBJ whole genome shotgun (WGS) entry which is preliminary data.</text>
</comment>
<dbReference type="OrthoDB" id="10020332at2759"/>
<dbReference type="Pfam" id="PF01436">
    <property type="entry name" value="NHL"/>
    <property type="match status" value="2"/>
</dbReference>
<evidence type="ECO:0000313" key="3">
    <source>
        <dbReference type="EMBL" id="CAF1375775.1"/>
    </source>
</evidence>
<dbReference type="Gene3D" id="2.40.10.500">
    <property type="match status" value="1"/>
</dbReference>
<dbReference type="SUPFAM" id="SSF101898">
    <property type="entry name" value="NHL repeat"/>
    <property type="match status" value="1"/>
</dbReference>
<accession>A0A815J803</accession>
<dbReference type="CDD" id="cd05819">
    <property type="entry name" value="NHL"/>
    <property type="match status" value="1"/>
</dbReference>
<reference evidence="3" key="1">
    <citation type="submission" date="2021-02" db="EMBL/GenBank/DDBJ databases">
        <authorList>
            <person name="Nowell W R."/>
        </authorList>
    </citation>
    <scope>NUCLEOTIDE SEQUENCE</scope>
</reference>
<dbReference type="PANTHER" id="PTHR24104">
    <property type="entry name" value="E3 UBIQUITIN-PROTEIN LIGASE NHLRC1-RELATED"/>
    <property type="match status" value="1"/>
</dbReference>
<dbReference type="AlphaFoldDB" id="A0A815J803"/>
<evidence type="ECO:0000256" key="1">
    <source>
        <dbReference type="ARBA" id="ARBA00022737"/>
    </source>
</evidence>
<name>A0A815J803_9BILA</name>
<dbReference type="Proteomes" id="UP000663882">
    <property type="component" value="Unassembled WGS sequence"/>
</dbReference>
<dbReference type="PANTHER" id="PTHR24104:SF25">
    <property type="entry name" value="PROTEIN LIN-41"/>
    <property type="match status" value="1"/>
</dbReference>
<evidence type="ECO:0000313" key="4">
    <source>
        <dbReference type="Proteomes" id="UP000663882"/>
    </source>
</evidence>
<sequence>MQILNITNHAYQIFIKIEKKGRIVKKEDIHPQEIRSSYHTVSTMVRITEAECASNEDHSESSSVPKLDENTTWVQDGTTVAGGKRWGTDLGSLNFPSGICVDDDETVYIADYSNNRVVEWKKGATSGTVVAGDGDKRDRADRLRHPKDIIFDKTSDCFIIADEGNRRVVRCPREIDASLETIISNIDPSDLAMDDDGNLYVCDFEKHEVKRWKIGDTVGTVVAGGNGKGVHLHQLSNPTCIFVDKDQSVYVADWGAHRIVKWTKDAKKGILIAGGDGFSRDPMALADPFGVFVDDLGTVYAADWKKHRIVRWLKGDPQGSVVVGEGKDGNAPNQFCHPMDIAFDKHGNLYKTNKIIPIFYEN</sequence>
<dbReference type="InterPro" id="IPR001258">
    <property type="entry name" value="NHL_repeat"/>
</dbReference>